<sequence>MADDNNNNNDEDPQPEEEKQPQRRSSRSDSQQQQDVMNPHVLNEFVSDKLNLINYYEEFCKPRDMVRLSKWYFAMATTNPSLQFQTFVELCGWLMEKITGDKTFFRLDKFDDPNTSVNKLLLALRKLDMGVDFASSKLKQAYGEAACTVLDSLTERAVKKCFVWKPPEYPVEEEEEAEVDEDADAGDVEDEVEPAVDDEEILFREPGIEEEEDPEYKESRDVLKSGVDPVAWQLEVERVGSKLRIANQRSTAANEWRAHIDQTKDHEAKIREILPTTEKKLAFLGDKMTEAREKITLKENYINNQFDQKKETYKTLRDEFVQTETKFKEATDNVAKRTNDLAAIATQLDDIKATMNDRGNSMTDTSPLVQIKQALKSLKKEVVDFDLQIGVVGHTLMQQKLRHGNPAGTSKGYKMRGKNPAPNNPREHDDDSTDGDTL</sequence>
<keyword evidence="3" id="KW-0969">Cilium</keyword>
<feature type="compositionally biased region" description="Acidic residues" evidence="5">
    <location>
        <begin position="1"/>
        <end position="15"/>
    </location>
</feature>
<dbReference type="GO" id="GO:0005929">
    <property type="term" value="C:cilium"/>
    <property type="evidence" value="ECO:0007669"/>
    <property type="project" value="UniProtKB-SubCell"/>
</dbReference>
<comment type="subcellular location">
    <subcellularLocation>
        <location evidence="1">Cell projection</location>
        <location evidence="1">Cilium</location>
    </subcellularLocation>
</comment>
<proteinExistence type="inferred from homology"/>
<feature type="region of interest" description="Disordered" evidence="5">
    <location>
        <begin position="1"/>
        <end position="39"/>
    </location>
</feature>
<name>A0AAD7UA39_9STRA</name>
<reference evidence="6" key="1">
    <citation type="submission" date="2023-01" db="EMBL/GenBank/DDBJ databases">
        <title>Metagenome sequencing of chrysophaentin producing Chrysophaeum taylorii.</title>
        <authorList>
            <person name="Davison J."/>
            <person name="Bewley C."/>
        </authorList>
    </citation>
    <scope>NUCLEOTIDE SEQUENCE</scope>
    <source>
        <strain evidence="6">NIES-1699</strain>
    </source>
</reference>
<dbReference type="GO" id="GO:0005815">
    <property type="term" value="C:microtubule organizing center"/>
    <property type="evidence" value="ECO:0007669"/>
    <property type="project" value="TreeGrafter"/>
</dbReference>
<keyword evidence="7" id="KW-1185">Reference proteome</keyword>
<evidence type="ECO:0000256" key="5">
    <source>
        <dbReference type="SAM" id="MobiDB-lite"/>
    </source>
</evidence>
<protein>
    <submittedName>
        <fullName evidence="6">Uncharacterized protein</fullName>
    </submittedName>
</protein>
<evidence type="ECO:0000313" key="7">
    <source>
        <dbReference type="Proteomes" id="UP001230188"/>
    </source>
</evidence>
<comment type="caution">
    <text evidence="6">The sequence shown here is derived from an EMBL/GenBank/DDBJ whole genome shotgun (WGS) entry which is preliminary data.</text>
</comment>
<dbReference type="InterPro" id="IPR019530">
    <property type="entry name" value="Intra-flagellar_transport_57"/>
</dbReference>
<dbReference type="Proteomes" id="UP001230188">
    <property type="component" value="Unassembled WGS sequence"/>
</dbReference>
<dbReference type="AlphaFoldDB" id="A0AAD7UA39"/>
<organism evidence="6 7">
    <name type="scientific">Chrysophaeum taylorii</name>
    <dbReference type="NCBI Taxonomy" id="2483200"/>
    <lineage>
        <taxon>Eukaryota</taxon>
        <taxon>Sar</taxon>
        <taxon>Stramenopiles</taxon>
        <taxon>Ochrophyta</taxon>
        <taxon>Pelagophyceae</taxon>
        <taxon>Pelagomonadales</taxon>
        <taxon>Pelagomonadaceae</taxon>
        <taxon>Chrysophaeum</taxon>
    </lineage>
</organism>
<dbReference type="EMBL" id="JAQMWT010000533">
    <property type="protein sequence ID" value="KAJ8599929.1"/>
    <property type="molecule type" value="Genomic_DNA"/>
</dbReference>
<dbReference type="GO" id="GO:0042073">
    <property type="term" value="P:intraciliary transport"/>
    <property type="evidence" value="ECO:0007669"/>
    <property type="project" value="TreeGrafter"/>
</dbReference>
<evidence type="ECO:0000256" key="3">
    <source>
        <dbReference type="ARBA" id="ARBA00023069"/>
    </source>
</evidence>
<evidence type="ECO:0000256" key="2">
    <source>
        <dbReference type="ARBA" id="ARBA00009415"/>
    </source>
</evidence>
<evidence type="ECO:0000313" key="6">
    <source>
        <dbReference type="EMBL" id="KAJ8599929.1"/>
    </source>
</evidence>
<gene>
    <name evidence="6" type="ORF">CTAYLR_002878</name>
</gene>
<dbReference type="Pfam" id="PF10498">
    <property type="entry name" value="IFT57"/>
    <property type="match status" value="1"/>
</dbReference>
<accession>A0AAD7UA39</accession>
<dbReference type="GO" id="GO:0030992">
    <property type="term" value="C:intraciliary transport particle B"/>
    <property type="evidence" value="ECO:0007669"/>
    <property type="project" value="TreeGrafter"/>
</dbReference>
<feature type="region of interest" description="Disordered" evidence="5">
    <location>
        <begin position="400"/>
        <end position="438"/>
    </location>
</feature>
<dbReference type="PANTHER" id="PTHR16011:SF0">
    <property type="entry name" value="INTRAFLAGELLAR TRANSPORT PROTEIN 57 HOMOLOG"/>
    <property type="match status" value="1"/>
</dbReference>
<dbReference type="GO" id="GO:1905515">
    <property type="term" value="P:non-motile cilium assembly"/>
    <property type="evidence" value="ECO:0007669"/>
    <property type="project" value="TreeGrafter"/>
</dbReference>
<keyword evidence="4" id="KW-0966">Cell projection</keyword>
<feature type="region of interest" description="Disordered" evidence="5">
    <location>
        <begin position="171"/>
        <end position="194"/>
    </location>
</feature>
<evidence type="ECO:0000256" key="1">
    <source>
        <dbReference type="ARBA" id="ARBA00004138"/>
    </source>
</evidence>
<dbReference type="PANTHER" id="PTHR16011">
    <property type="entry name" value="IFT57/HIPPI"/>
    <property type="match status" value="1"/>
</dbReference>
<dbReference type="GO" id="GO:0005794">
    <property type="term" value="C:Golgi apparatus"/>
    <property type="evidence" value="ECO:0007669"/>
    <property type="project" value="TreeGrafter"/>
</dbReference>
<comment type="similarity">
    <text evidence="2">Belongs to the IFT57 family.</text>
</comment>
<evidence type="ECO:0000256" key="4">
    <source>
        <dbReference type="ARBA" id="ARBA00023273"/>
    </source>
</evidence>